<evidence type="ECO:0000259" key="1">
    <source>
        <dbReference type="Pfam" id="PF00497"/>
    </source>
</evidence>
<dbReference type="Proteomes" id="UP000316416">
    <property type="component" value="Chromosome"/>
</dbReference>
<dbReference type="Gene3D" id="3.40.190.10">
    <property type="entry name" value="Periplasmic binding protein-like II"/>
    <property type="match status" value="2"/>
</dbReference>
<name>A0ABX6VAR7_9GAMM</name>
<accession>A0ABX6VAR7</accession>
<gene>
    <name evidence="2" type="ORF">FM038_022055</name>
</gene>
<evidence type="ECO:0000313" key="2">
    <source>
        <dbReference type="EMBL" id="QPG59753.1"/>
    </source>
</evidence>
<protein>
    <submittedName>
        <fullName evidence="2">Transporter substrate-binding domain-containing protein</fullName>
    </submittedName>
</protein>
<dbReference type="InterPro" id="IPR001638">
    <property type="entry name" value="Solute-binding_3/MltF_N"/>
</dbReference>
<dbReference type="Pfam" id="PF00497">
    <property type="entry name" value="SBP_bac_3"/>
    <property type="match status" value="1"/>
</dbReference>
<dbReference type="SUPFAM" id="SSF53850">
    <property type="entry name" value="Periplasmic binding protein-like II"/>
    <property type="match status" value="1"/>
</dbReference>
<reference evidence="2" key="1">
    <citation type="submission" date="2021-07" db="EMBL/GenBank/DDBJ databases">
        <title>Shewanella sp. YLB-07 whole genome sequence.</title>
        <authorList>
            <person name="Yu L."/>
        </authorList>
    </citation>
    <scope>NUCLEOTIDE SEQUENCE</scope>
    <source>
        <strain evidence="2">YLB-08</strain>
    </source>
</reference>
<dbReference type="EMBL" id="CP045503">
    <property type="protein sequence ID" value="QPG59753.1"/>
    <property type="molecule type" value="Genomic_DNA"/>
</dbReference>
<feature type="domain" description="Solute-binding protein family 3/N-terminal" evidence="1">
    <location>
        <begin position="95"/>
        <end position="147"/>
    </location>
</feature>
<keyword evidence="3" id="KW-1185">Reference proteome</keyword>
<sequence length="305" mass="34938">MNQALVKHNFSYYLSLMSFVVSLLLNLKRPQFVQLIVLMGLGCSIQVQAEILNAQTQLSDKKQSVMRICYEDKNNFPFVTKFDPLNHNPNSIGQLGTLADLIIIAAEKINLSVNMVRQPWKRCIQSLKQGQVDAIFAAIWTAERESWGVFPKLNGAIDSDQRLWRAKYPIFTQKDSNLTWSNGHFSGLHLGVSAPLGYIAYDKLNKLGVLPSNNLSAEEGFTLLARGRIDGYVIEQYIGKNIIKKLRLSQQLSSLPEDFMQMDWFMPVSHQWYQQHPELTAKFWQEMSEVRKLQGEAIFNSYMNQ</sequence>
<proteinExistence type="predicted"/>
<organism evidence="2 3">
    <name type="scientific">Shewanella eurypsychrophilus</name>
    <dbReference type="NCBI Taxonomy" id="2593656"/>
    <lineage>
        <taxon>Bacteria</taxon>
        <taxon>Pseudomonadati</taxon>
        <taxon>Pseudomonadota</taxon>
        <taxon>Gammaproteobacteria</taxon>
        <taxon>Alteromonadales</taxon>
        <taxon>Shewanellaceae</taxon>
        <taxon>Shewanella</taxon>
    </lineage>
</organism>
<dbReference type="RefSeq" id="WP_142873813.1">
    <property type="nucleotide sequence ID" value="NZ_CP045503.2"/>
</dbReference>
<evidence type="ECO:0000313" key="3">
    <source>
        <dbReference type="Proteomes" id="UP000316416"/>
    </source>
</evidence>